<dbReference type="PANTHER" id="PTHR19879">
    <property type="entry name" value="TRANSCRIPTION INITIATION FACTOR TFIID"/>
    <property type="match status" value="1"/>
</dbReference>
<dbReference type="InterPro" id="IPR001680">
    <property type="entry name" value="WD40_rpt"/>
</dbReference>
<protein>
    <recommendedName>
        <fullName evidence="3">WD40 repeat domain-containing protein</fullName>
    </recommendedName>
</protein>
<evidence type="ECO:0000313" key="1">
    <source>
        <dbReference type="EMBL" id="BDP41178.1"/>
    </source>
</evidence>
<dbReference type="InterPro" id="IPR015943">
    <property type="entry name" value="WD40/YVTN_repeat-like_dom_sf"/>
</dbReference>
<accession>A0ABM8ABQ4</accession>
<evidence type="ECO:0008006" key="3">
    <source>
        <dbReference type="Google" id="ProtNLM"/>
    </source>
</evidence>
<gene>
    <name evidence="1" type="ORF">DAETH_11470</name>
</gene>
<dbReference type="Proteomes" id="UP001064971">
    <property type="component" value="Chromosome"/>
</dbReference>
<proteinExistence type="predicted"/>
<keyword evidence="2" id="KW-1185">Reference proteome</keyword>
<dbReference type="Gene3D" id="2.130.10.10">
    <property type="entry name" value="YVTN repeat-like/Quinoprotein amine dehydrogenase"/>
    <property type="match status" value="2"/>
</dbReference>
<dbReference type="RefSeq" id="WP_264776962.1">
    <property type="nucleotide sequence ID" value="NZ_AP026560.1"/>
</dbReference>
<evidence type="ECO:0000313" key="2">
    <source>
        <dbReference type="Proteomes" id="UP001064971"/>
    </source>
</evidence>
<organism evidence="1 2">
    <name type="scientific">Deinococcus aetherius</name>
    <dbReference type="NCBI Taxonomy" id="200252"/>
    <lineage>
        <taxon>Bacteria</taxon>
        <taxon>Thermotogati</taxon>
        <taxon>Deinococcota</taxon>
        <taxon>Deinococci</taxon>
        <taxon>Deinococcales</taxon>
        <taxon>Deinococcaceae</taxon>
        <taxon>Deinococcus</taxon>
    </lineage>
</organism>
<sequence>MRLLLPLLLALGASVPAPLPAPLQRVTHPNARWAFHVDAQRTVAVDYDGAAAVLLPRQGSPRAVKFPGNSKLRSPLVTPDGRVLAVQLDFDKCQVAVWDVTAGRKVTALNGALTRVLACGQDTEFIFDTGFTPGGRFLLTADQTGLRRWDARSGRLLRTLPGQFFSLHISPDGRSVVTVGAEYRAELWASDLSRRLGALPQQPADCLRGPGAWPSGIAWSPDSTKLAFSCGREVRVWNVAAGGLQSLKREGKLTYADAPTFSPDGRFVAADEDSAGVSIWRTGSGQQVTRIDMPTPGVQVTDVEIAPNNVLYAAQTDGRVVRADLERVGTPPTPWTPFASRPGNVQMWPSLAVSREGDHLLTASGDGRLKVYALTGN</sequence>
<dbReference type="EMBL" id="AP026560">
    <property type="protein sequence ID" value="BDP41178.1"/>
    <property type="molecule type" value="Genomic_DNA"/>
</dbReference>
<dbReference type="Pfam" id="PF00400">
    <property type="entry name" value="WD40"/>
    <property type="match status" value="1"/>
</dbReference>
<dbReference type="PANTHER" id="PTHR19879:SF9">
    <property type="entry name" value="TRANSCRIPTION INITIATION FACTOR TFIID SUBUNIT 5"/>
    <property type="match status" value="1"/>
</dbReference>
<reference evidence="1" key="1">
    <citation type="submission" date="2022-07" db="EMBL/GenBank/DDBJ databases">
        <title>Complete Genome Sequence of the Radioresistant Bacterium Deinococcus aetherius ST0316, Isolated from the Air Dust collected in Lower Stratosphere above Japan.</title>
        <authorList>
            <person name="Satoh K."/>
            <person name="Hagiwara K."/>
            <person name="Katsumata K."/>
            <person name="Kubo A."/>
            <person name="Yokobori S."/>
            <person name="Yamagishi A."/>
            <person name="Oono Y."/>
            <person name="Narumi I."/>
        </authorList>
    </citation>
    <scope>NUCLEOTIDE SEQUENCE</scope>
    <source>
        <strain evidence="1">ST0316</strain>
    </source>
</reference>
<dbReference type="SMART" id="SM00320">
    <property type="entry name" value="WD40"/>
    <property type="match status" value="5"/>
</dbReference>
<name>A0ABM8ABQ4_9DEIO</name>
<dbReference type="SUPFAM" id="SSF69322">
    <property type="entry name" value="Tricorn protease domain 2"/>
    <property type="match status" value="1"/>
</dbReference>